<dbReference type="InterPro" id="IPR009057">
    <property type="entry name" value="Homeodomain-like_sf"/>
</dbReference>
<dbReference type="SMART" id="SM00342">
    <property type="entry name" value="HTH_ARAC"/>
    <property type="match status" value="1"/>
</dbReference>
<dbReference type="EMBL" id="BAABWN010000001">
    <property type="protein sequence ID" value="GAA6166669.1"/>
    <property type="molecule type" value="Genomic_DNA"/>
</dbReference>
<keyword evidence="3" id="KW-0804">Transcription</keyword>
<organism evidence="5 6">
    <name type="scientific">Sessilibacter corallicola</name>
    <dbReference type="NCBI Taxonomy" id="2904075"/>
    <lineage>
        <taxon>Bacteria</taxon>
        <taxon>Pseudomonadati</taxon>
        <taxon>Pseudomonadota</taxon>
        <taxon>Gammaproteobacteria</taxon>
        <taxon>Cellvibrionales</taxon>
        <taxon>Cellvibrionaceae</taxon>
        <taxon>Sessilibacter</taxon>
    </lineage>
</organism>
<dbReference type="Gene3D" id="1.10.10.60">
    <property type="entry name" value="Homeodomain-like"/>
    <property type="match status" value="1"/>
</dbReference>
<evidence type="ECO:0000313" key="5">
    <source>
        <dbReference type="EMBL" id="GAA6166669.1"/>
    </source>
</evidence>
<name>A0ABQ0A4T2_9GAMM</name>
<dbReference type="InterPro" id="IPR032687">
    <property type="entry name" value="AraC-type_N"/>
</dbReference>
<dbReference type="InterPro" id="IPR018060">
    <property type="entry name" value="HTH_AraC"/>
</dbReference>
<sequence>MLTDLNIDTNEVLKHANLPTDVFSRKGTTFNVDECFRFWEAIERLSGDPEISLKIVKSLSTESFDPAIFSALCSPNLTTALKRLQKFKPLIGPMNIDLEENEDAIKLTINFADERLTAPNWLIAIEFGFFVQLARIATRKEIVPAEINTPHELPVQEKFVEYFGIEPNIAPGPISMTFSKEDCQRPFVTENQAMWEFFEPNLNKHLSEVTTEDGFSNRARSAMLEMLPSGEATLPILAKRLNLSRRTLQRRLQNEGTNFQGLLTEVRKDLAKHYVVKSALPYNHISFLLGYEDPNSFFRAFHQWMGVTPDSMRIKERVTS</sequence>
<dbReference type="PROSITE" id="PS01124">
    <property type="entry name" value="HTH_ARAC_FAMILY_2"/>
    <property type="match status" value="1"/>
</dbReference>
<evidence type="ECO:0000256" key="2">
    <source>
        <dbReference type="ARBA" id="ARBA00023125"/>
    </source>
</evidence>
<comment type="caution">
    <text evidence="5">The sequence shown here is derived from an EMBL/GenBank/DDBJ whole genome shotgun (WGS) entry which is preliminary data.</text>
</comment>
<dbReference type="PANTHER" id="PTHR47894:SF1">
    <property type="entry name" value="HTH-TYPE TRANSCRIPTIONAL REGULATOR VQSM"/>
    <property type="match status" value="1"/>
</dbReference>
<dbReference type="Proteomes" id="UP001465153">
    <property type="component" value="Unassembled WGS sequence"/>
</dbReference>
<dbReference type="Pfam" id="PF12625">
    <property type="entry name" value="Arabinose_bd"/>
    <property type="match status" value="1"/>
</dbReference>
<feature type="domain" description="HTH araC/xylS-type" evidence="4">
    <location>
        <begin position="217"/>
        <end position="315"/>
    </location>
</feature>
<dbReference type="SUPFAM" id="SSF46689">
    <property type="entry name" value="Homeodomain-like"/>
    <property type="match status" value="1"/>
</dbReference>
<dbReference type="Pfam" id="PF12833">
    <property type="entry name" value="HTH_18"/>
    <property type="match status" value="1"/>
</dbReference>
<evidence type="ECO:0000313" key="6">
    <source>
        <dbReference type="Proteomes" id="UP001465153"/>
    </source>
</evidence>
<keyword evidence="1" id="KW-0805">Transcription regulation</keyword>
<accession>A0ABQ0A4T2</accession>
<evidence type="ECO:0000256" key="3">
    <source>
        <dbReference type="ARBA" id="ARBA00023163"/>
    </source>
</evidence>
<keyword evidence="2" id="KW-0238">DNA-binding</keyword>
<protein>
    <submittedName>
        <fullName evidence="5">AraC family transcriptional regulator</fullName>
    </submittedName>
</protein>
<proteinExistence type="predicted"/>
<evidence type="ECO:0000256" key="1">
    <source>
        <dbReference type="ARBA" id="ARBA00023015"/>
    </source>
</evidence>
<reference evidence="5 6" key="1">
    <citation type="submission" date="2024-04" db="EMBL/GenBank/DDBJ databases">
        <title>Draft genome sequence of Sessilibacter corallicola NBRC 116591.</title>
        <authorList>
            <person name="Miyakawa T."/>
            <person name="Kusuya Y."/>
            <person name="Miura T."/>
        </authorList>
    </citation>
    <scope>NUCLEOTIDE SEQUENCE [LARGE SCALE GENOMIC DNA]</scope>
    <source>
        <strain evidence="5 6">KU-00831-HH</strain>
    </source>
</reference>
<evidence type="ECO:0000259" key="4">
    <source>
        <dbReference type="PROSITE" id="PS01124"/>
    </source>
</evidence>
<dbReference type="PANTHER" id="PTHR47894">
    <property type="entry name" value="HTH-TYPE TRANSCRIPTIONAL REGULATOR GADX"/>
    <property type="match status" value="1"/>
</dbReference>
<gene>
    <name evidence="5" type="ORF">NBRC116591_04790</name>
</gene>
<keyword evidence="6" id="KW-1185">Reference proteome</keyword>